<evidence type="ECO:0000313" key="3">
    <source>
        <dbReference type="EMBL" id="MBA8792638.1"/>
    </source>
</evidence>
<dbReference type="Pfam" id="PF00722">
    <property type="entry name" value="Glyco_hydro_16"/>
    <property type="match status" value="1"/>
</dbReference>
<dbReference type="Proteomes" id="UP000523079">
    <property type="component" value="Unassembled WGS sequence"/>
</dbReference>
<name>A0A7W3IP27_9ACTN</name>
<keyword evidence="1" id="KW-0732">Signal</keyword>
<dbReference type="SUPFAM" id="SSF49899">
    <property type="entry name" value="Concanavalin A-like lectins/glucanases"/>
    <property type="match status" value="1"/>
</dbReference>
<comment type="caution">
    <text evidence="3">The sequence shown here is derived from an EMBL/GenBank/DDBJ whole genome shotgun (WGS) entry which is preliminary data.</text>
</comment>
<dbReference type="InterPro" id="IPR050546">
    <property type="entry name" value="Glycosyl_Hydrlase_16"/>
</dbReference>
<dbReference type="RefSeq" id="WP_182558264.1">
    <property type="nucleotide sequence ID" value="NZ_JACGWT010000001.1"/>
</dbReference>
<reference evidence="3 4" key="1">
    <citation type="submission" date="2020-07" db="EMBL/GenBank/DDBJ databases">
        <title>Sequencing the genomes of 1000 actinobacteria strains.</title>
        <authorList>
            <person name="Klenk H.-P."/>
        </authorList>
    </citation>
    <scope>NUCLEOTIDE SEQUENCE [LARGE SCALE GENOMIC DNA]</scope>
    <source>
        <strain evidence="3 4">DSM 100723</strain>
    </source>
</reference>
<evidence type="ECO:0000313" key="4">
    <source>
        <dbReference type="Proteomes" id="UP000523079"/>
    </source>
</evidence>
<dbReference type="Gene3D" id="2.60.120.200">
    <property type="match status" value="1"/>
</dbReference>
<evidence type="ECO:0000259" key="2">
    <source>
        <dbReference type="PROSITE" id="PS51762"/>
    </source>
</evidence>
<accession>A0A7W3IP27</accession>
<feature type="chain" id="PRO_5039525646" evidence="1">
    <location>
        <begin position="29"/>
        <end position="310"/>
    </location>
</feature>
<dbReference type="InterPro" id="IPR013320">
    <property type="entry name" value="ConA-like_dom_sf"/>
</dbReference>
<sequence length="310" mass="33393">MINATSARAARRLTGLALAAALPTAAYAGFATAPAEASVTPTTTSSSAAAASTAADRAAQAKARAATAKLFTEAGTWMPSAPRTQKGWKADFVENFNGPLNTNVWGRYMGGIPQGTKSTYMLDNATVTPSPLKANNGILQMRTRYSNGKWTSAGMSSGRGFAAKQGMWQVKAKFDRAYGVGYVFLLYPKGGAWPPEVDFAEGVMGGPRIMSTVHYGTAKNHKQIQRFRHDVDMTKWHTYGVILSTNKIQYTIDGKVWATVKTKNSPKVPMWLGIQAGVKDCRVSTGQCLSKKTPKSAAISIDWVAHYRRA</sequence>
<proteinExistence type="predicted"/>
<dbReference type="PANTHER" id="PTHR10963:SF60">
    <property type="entry name" value="GRAM-NEGATIVE BACTERIA-BINDING PROTEIN 1-RELATED"/>
    <property type="match status" value="1"/>
</dbReference>
<feature type="signal peptide" evidence="1">
    <location>
        <begin position="1"/>
        <end position="28"/>
    </location>
</feature>
<protein>
    <submittedName>
        <fullName evidence="3">Beta-glucanase (GH16 family)</fullName>
    </submittedName>
</protein>
<dbReference type="GO" id="GO:0005975">
    <property type="term" value="P:carbohydrate metabolic process"/>
    <property type="evidence" value="ECO:0007669"/>
    <property type="project" value="InterPro"/>
</dbReference>
<dbReference type="PROSITE" id="PS51762">
    <property type="entry name" value="GH16_2"/>
    <property type="match status" value="1"/>
</dbReference>
<dbReference type="AlphaFoldDB" id="A0A7W3IP27"/>
<dbReference type="PANTHER" id="PTHR10963">
    <property type="entry name" value="GLYCOSYL HYDROLASE-RELATED"/>
    <property type="match status" value="1"/>
</dbReference>
<feature type="domain" description="GH16" evidence="2">
    <location>
        <begin position="86"/>
        <end position="310"/>
    </location>
</feature>
<keyword evidence="4" id="KW-1185">Reference proteome</keyword>
<organism evidence="3 4">
    <name type="scientific">Microlunatus kandeliicorticis</name>
    <dbReference type="NCBI Taxonomy" id="1759536"/>
    <lineage>
        <taxon>Bacteria</taxon>
        <taxon>Bacillati</taxon>
        <taxon>Actinomycetota</taxon>
        <taxon>Actinomycetes</taxon>
        <taxon>Propionibacteriales</taxon>
        <taxon>Propionibacteriaceae</taxon>
        <taxon>Microlunatus</taxon>
    </lineage>
</organism>
<gene>
    <name evidence="3" type="ORF">FHX74_000232</name>
</gene>
<dbReference type="CDD" id="cd00413">
    <property type="entry name" value="Glyco_hydrolase_16"/>
    <property type="match status" value="1"/>
</dbReference>
<evidence type="ECO:0000256" key="1">
    <source>
        <dbReference type="SAM" id="SignalP"/>
    </source>
</evidence>
<dbReference type="InterPro" id="IPR000757">
    <property type="entry name" value="Beta-glucanase-like"/>
</dbReference>
<dbReference type="GO" id="GO:0004553">
    <property type="term" value="F:hydrolase activity, hydrolyzing O-glycosyl compounds"/>
    <property type="evidence" value="ECO:0007669"/>
    <property type="project" value="InterPro"/>
</dbReference>
<dbReference type="EMBL" id="JACGWT010000001">
    <property type="protein sequence ID" value="MBA8792638.1"/>
    <property type="molecule type" value="Genomic_DNA"/>
</dbReference>